<dbReference type="AlphaFoldDB" id="A0AA89BY73"/>
<dbReference type="InterPro" id="IPR038749">
    <property type="entry name" value="Sld5_GINS_A"/>
</dbReference>
<dbReference type="InterPro" id="IPR008591">
    <property type="entry name" value="GINS_Sld5"/>
</dbReference>
<feature type="region of interest" description="Disordered" evidence="2">
    <location>
        <begin position="172"/>
        <end position="200"/>
    </location>
</feature>
<keyword evidence="4" id="KW-1185">Reference proteome</keyword>
<evidence type="ECO:0000313" key="4">
    <source>
        <dbReference type="Proteomes" id="UP001186944"/>
    </source>
</evidence>
<dbReference type="GO" id="GO:0006261">
    <property type="term" value="P:DNA-templated DNA replication"/>
    <property type="evidence" value="ECO:0007669"/>
    <property type="project" value="InterPro"/>
</dbReference>
<keyword evidence="1" id="KW-0175">Coiled coil</keyword>
<accession>A0AA89BY73</accession>
<dbReference type="EMBL" id="VSWD01000008">
    <property type="protein sequence ID" value="KAK3094844.1"/>
    <property type="molecule type" value="Genomic_DNA"/>
</dbReference>
<proteinExistence type="predicted"/>
<dbReference type="Gene3D" id="3.40.5.60">
    <property type="match status" value="1"/>
</dbReference>
<protein>
    <submittedName>
        <fullName evidence="3">Uncharacterized protein</fullName>
    </submittedName>
</protein>
<dbReference type="InterPro" id="IPR036224">
    <property type="entry name" value="GINS_bundle-like_dom_sf"/>
</dbReference>
<dbReference type="Proteomes" id="UP001186944">
    <property type="component" value="Unassembled WGS sequence"/>
</dbReference>
<organism evidence="3 4">
    <name type="scientific">Pinctada imbricata</name>
    <name type="common">Atlantic pearl-oyster</name>
    <name type="synonym">Pinctada martensii</name>
    <dbReference type="NCBI Taxonomy" id="66713"/>
    <lineage>
        <taxon>Eukaryota</taxon>
        <taxon>Metazoa</taxon>
        <taxon>Spiralia</taxon>
        <taxon>Lophotrochozoa</taxon>
        <taxon>Mollusca</taxon>
        <taxon>Bivalvia</taxon>
        <taxon>Autobranchia</taxon>
        <taxon>Pteriomorphia</taxon>
        <taxon>Pterioida</taxon>
        <taxon>Pterioidea</taxon>
        <taxon>Pteriidae</taxon>
        <taxon>Pinctada</taxon>
    </lineage>
</organism>
<dbReference type="CDD" id="cd11711">
    <property type="entry name" value="GINS_A_Sld5"/>
    <property type="match status" value="1"/>
</dbReference>
<comment type="caution">
    <text evidence="3">The sequence shown here is derived from an EMBL/GenBank/DDBJ whole genome shotgun (WGS) entry which is preliminary data.</text>
</comment>
<reference evidence="3" key="1">
    <citation type="submission" date="2019-08" db="EMBL/GenBank/DDBJ databases">
        <title>The improved chromosome-level genome for the pearl oyster Pinctada fucata martensii using PacBio sequencing and Hi-C.</title>
        <authorList>
            <person name="Zheng Z."/>
        </authorList>
    </citation>
    <scope>NUCLEOTIDE SEQUENCE</scope>
    <source>
        <strain evidence="3">ZZ-2019</strain>
        <tissue evidence="3">Adductor muscle</tissue>
    </source>
</reference>
<evidence type="ECO:0000256" key="2">
    <source>
        <dbReference type="SAM" id="MobiDB-lite"/>
    </source>
</evidence>
<dbReference type="Gene3D" id="1.20.58.1030">
    <property type="match status" value="2"/>
</dbReference>
<dbReference type="GO" id="GO:0000811">
    <property type="term" value="C:GINS complex"/>
    <property type="evidence" value="ECO:0007669"/>
    <property type="project" value="TreeGrafter"/>
</dbReference>
<sequence length="212" mass="24644">QAWLNEKLAPELLEAKSELIECMADQIKEMEENIQRAKKGDIRISIHRMEIEKFTTSILEKEKQRSEEENSHLTPEEFTFAQEYEDSQEGHFRNLVLRHMPPNLQGMDPKQTAVTPNLDQYVFLRVNEDTDGVLVEEETLDQGHSIRRPFVSYELKKILTIISTALTIEHQIEHRRTSSKPEMGTGSREEKASPVGWPYPPSMFTHQIENNI</sequence>
<dbReference type="PANTHER" id="PTHR21206">
    <property type="entry name" value="SLD5 PROTEIN"/>
    <property type="match status" value="1"/>
</dbReference>
<feature type="non-terminal residue" evidence="3">
    <location>
        <position position="1"/>
    </location>
</feature>
<dbReference type="GO" id="GO:0000727">
    <property type="term" value="P:double-strand break repair via break-induced replication"/>
    <property type="evidence" value="ECO:0007669"/>
    <property type="project" value="TreeGrafter"/>
</dbReference>
<evidence type="ECO:0000313" key="3">
    <source>
        <dbReference type="EMBL" id="KAK3094844.1"/>
    </source>
</evidence>
<evidence type="ECO:0000256" key="1">
    <source>
        <dbReference type="SAM" id="Coils"/>
    </source>
</evidence>
<dbReference type="PANTHER" id="PTHR21206:SF0">
    <property type="entry name" value="DNA REPLICATION COMPLEX GINS PROTEIN SLD5"/>
    <property type="match status" value="1"/>
</dbReference>
<gene>
    <name evidence="3" type="ORF">FSP39_006984</name>
</gene>
<dbReference type="SUPFAM" id="SSF158573">
    <property type="entry name" value="GINS helical bundle-like"/>
    <property type="match status" value="1"/>
</dbReference>
<feature type="coiled-coil region" evidence="1">
    <location>
        <begin position="13"/>
        <end position="40"/>
    </location>
</feature>
<name>A0AA89BY73_PINIB</name>